<dbReference type="Proteomes" id="UP000886523">
    <property type="component" value="Unassembled WGS sequence"/>
</dbReference>
<protein>
    <recommendedName>
        <fullName evidence="3">Reverse transcriptase</fullName>
    </recommendedName>
</protein>
<evidence type="ECO:0008006" key="3">
    <source>
        <dbReference type="Google" id="ProtNLM"/>
    </source>
</evidence>
<dbReference type="OrthoDB" id="3230070at2759"/>
<evidence type="ECO:0000313" key="2">
    <source>
        <dbReference type="Proteomes" id="UP000886523"/>
    </source>
</evidence>
<keyword evidence="2" id="KW-1185">Reference proteome</keyword>
<comment type="caution">
    <text evidence="1">The sequence shown here is derived from an EMBL/GenBank/DDBJ whole genome shotgun (WGS) entry which is preliminary data.</text>
</comment>
<reference evidence="1" key="1">
    <citation type="journal article" date="2020" name="Nat. Commun.">
        <title>Large-scale genome sequencing of mycorrhizal fungi provides insights into the early evolution of symbiotic traits.</title>
        <authorList>
            <person name="Miyauchi S."/>
            <person name="Kiss E."/>
            <person name="Kuo A."/>
            <person name="Drula E."/>
            <person name="Kohler A."/>
            <person name="Sanchez-Garcia M."/>
            <person name="Morin E."/>
            <person name="Andreopoulos B."/>
            <person name="Barry K.W."/>
            <person name="Bonito G."/>
            <person name="Buee M."/>
            <person name="Carver A."/>
            <person name="Chen C."/>
            <person name="Cichocki N."/>
            <person name="Clum A."/>
            <person name="Culley D."/>
            <person name="Crous P.W."/>
            <person name="Fauchery L."/>
            <person name="Girlanda M."/>
            <person name="Hayes R.D."/>
            <person name="Keri Z."/>
            <person name="LaButti K."/>
            <person name="Lipzen A."/>
            <person name="Lombard V."/>
            <person name="Magnuson J."/>
            <person name="Maillard F."/>
            <person name="Murat C."/>
            <person name="Nolan M."/>
            <person name="Ohm R.A."/>
            <person name="Pangilinan J."/>
            <person name="Pereira M.F."/>
            <person name="Perotto S."/>
            <person name="Peter M."/>
            <person name="Pfister S."/>
            <person name="Riley R."/>
            <person name="Sitrit Y."/>
            <person name="Stielow J.B."/>
            <person name="Szollosi G."/>
            <person name="Zifcakova L."/>
            <person name="Stursova M."/>
            <person name="Spatafora J.W."/>
            <person name="Tedersoo L."/>
            <person name="Vaario L.M."/>
            <person name="Yamada A."/>
            <person name="Yan M."/>
            <person name="Wang P."/>
            <person name="Xu J."/>
            <person name="Bruns T."/>
            <person name="Baldrian P."/>
            <person name="Vilgalys R."/>
            <person name="Dunand C."/>
            <person name="Henrissat B."/>
            <person name="Grigoriev I.V."/>
            <person name="Hibbett D."/>
            <person name="Nagy L.G."/>
            <person name="Martin F.M."/>
        </authorList>
    </citation>
    <scope>NUCLEOTIDE SEQUENCE</scope>
    <source>
        <strain evidence="1">UP504</strain>
    </source>
</reference>
<dbReference type="EMBL" id="MU129007">
    <property type="protein sequence ID" value="KAF9510993.1"/>
    <property type="molecule type" value="Genomic_DNA"/>
</dbReference>
<dbReference type="AlphaFoldDB" id="A0A9P6AS94"/>
<name>A0A9P6AS94_9AGAM</name>
<gene>
    <name evidence="1" type="ORF">BS47DRAFT_1347317</name>
</gene>
<accession>A0A9P6AS94</accession>
<evidence type="ECO:0000313" key="1">
    <source>
        <dbReference type="EMBL" id="KAF9510993.1"/>
    </source>
</evidence>
<organism evidence="1 2">
    <name type="scientific">Hydnum rufescens UP504</name>
    <dbReference type="NCBI Taxonomy" id="1448309"/>
    <lineage>
        <taxon>Eukaryota</taxon>
        <taxon>Fungi</taxon>
        <taxon>Dikarya</taxon>
        <taxon>Basidiomycota</taxon>
        <taxon>Agaricomycotina</taxon>
        <taxon>Agaricomycetes</taxon>
        <taxon>Cantharellales</taxon>
        <taxon>Hydnaceae</taxon>
        <taxon>Hydnum</taxon>
    </lineage>
</organism>
<sequence length="56" mass="6677">MKWLRELGSYYAEFVLDEDKACECGEPVQTRTHILLECPMFEDDRHRLGKGEDRQM</sequence>
<proteinExistence type="predicted"/>